<dbReference type="PANTHER" id="PTHR33055:SF3">
    <property type="entry name" value="PUTATIVE TRANSPOSASE FOR IS117-RELATED"/>
    <property type="match status" value="1"/>
</dbReference>
<dbReference type="NCBIfam" id="NF033542">
    <property type="entry name" value="transpos_IS110"/>
    <property type="match status" value="1"/>
</dbReference>
<dbReference type="PANTHER" id="PTHR33055">
    <property type="entry name" value="TRANSPOSASE FOR INSERTION SEQUENCE ELEMENT IS1111A"/>
    <property type="match status" value="1"/>
</dbReference>
<accession>A0A511DDH3</accession>
<dbReference type="InterPro" id="IPR002525">
    <property type="entry name" value="Transp_IS110-like_N"/>
</dbReference>
<dbReference type="EMBL" id="BJVI01000148">
    <property type="protein sequence ID" value="GEL21028.1"/>
    <property type="molecule type" value="Genomic_DNA"/>
</dbReference>
<sequence>MAQDAPTGYRAVHRRVPISERPAAASGDHRVSSHCANSEETTLSVTETVGGLEPPRPPGGVDRASADHAVSIVAPDGEQTSRFLVTHHASGLRTLVKRLVKAGVVEVGIERPDGPIVDALRAAGLVVFVIPPGQLKNLRSRYGSAGNTDDRFDAYVLADVVRTDRRRLRPPLVDQPATTALRPLTRARKALLAHRIAVADQLRAHLQICFPGAVGLFADIDSQISPRFLQRFGTQERADRLSIKRWTAWLTSVGHRGRTPAQTLHERLTGAPRGATGPAGDTAAAVTAAFVATLRAINAQIDALAARIAEQLALHPDAPIFTSLPRAGTLRAARLLTEIGDTRGRFPTADSLACLAGVAPSTRQSGKIRALGFRWGADKQLRDALCDFAGDSVKANPWAADLYRRARDRGHDHPHAVRVPARARTNIIWACWTTPTPYDPSRHHALQRVLNQDQSAAA</sequence>
<dbReference type="GO" id="GO:0006313">
    <property type="term" value="P:DNA transposition"/>
    <property type="evidence" value="ECO:0007669"/>
    <property type="project" value="InterPro"/>
</dbReference>
<proteinExistence type="predicted"/>
<dbReference type="InterPro" id="IPR003346">
    <property type="entry name" value="Transposase_20"/>
</dbReference>
<reference evidence="4 5" key="1">
    <citation type="submission" date="2019-07" db="EMBL/GenBank/DDBJ databases">
        <title>Whole genome shotgun sequence of Pseudonocardia asaccharolytica NBRC 16224.</title>
        <authorList>
            <person name="Hosoyama A."/>
            <person name="Uohara A."/>
            <person name="Ohji S."/>
            <person name="Ichikawa N."/>
        </authorList>
    </citation>
    <scope>NUCLEOTIDE SEQUENCE [LARGE SCALE GENOMIC DNA]</scope>
    <source>
        <strain evidence="4 5">NBRC 16224</strain>
    </source>
</reference>
<feature type="compositionally biased region" description="Low complexity" evidence="1">
    <location>
        <begin position="38"/>
        <end position="52"/>
    </location>
</feature>
<dbReference type="InterPro" id="IPR047650">
    <property type="entry name" value="Transpos_IS110"/>
</dbReference>
<evidence type="ECO:0000259" key="2">
    <source>
        <dbReference type="Pfam" id="PF01548"/>
    </source>
</evidence>
<dbReference type="Pfam" id="PF01548">
    <property type="entry name" value="DEDD_Tnp_IS110"/>
    <property type="match status" value="1"/>
</dbReference>
<dbReference type="Pfam" id="PF02371">
    <property type="entry name" value="Transposase_20"/>
    <property type="match status" value="1"/>
</dbReference>
<dbReference type="GO" id="GO:0004803">
    <property type="term" value="F:transposase activity"/>
    <property type="evidence" value="ECO:0007669"/>
    <property type="project" value="InterPro"/>
</dbReference>
<dbReference type="Proteomes" id="UP000321328">
    <property type="component" value="Unassembled WGS sequence"/>
</dbReference>
<dbReference type="AlphaFoldDB" id="A0A511DDH3"/>
<gene>
    <name evidence="4" type="ORF">PA7_48650</name>
</gene>
<feature type="domain" description="Transposase IS110-like N-terminal" evidence="2">
    <location>
        <begin position="60"/>
        <end position="211"/>
    </location>
</feature>
<feature type="domain" description="Transposase IS116/IS110/IS902 C-terminal" evidence="3">
    <location>
        <begin position="320"/>
        <end position="404"/>
    </location>
</feature>
<evidence type="ECO:0000313" key="4">
    <source>
        <dbReference type="EMBL" id="GEL21028.1"/>
    </source>
</evidence>
<keyword evidence="5" id="KW-1185">Reference proteome</keyword>
<organism evidence="4 5">
    <name type="scientific">Pseudonocardia asaccharolytica DSM 44247 = NBRC 16224</name>
    <dbReference type="NCBI Taxonomy" id="1123024"/>
    <lineage>
        <taxon>Bacteria</taxon>
        <taxon>Bacillati</taxon>
        <taxon>Actinomycetota</taxon>
        <taxon>Actinomycetes</taxon>
        <taxon>Pseudonocardiales</taxon>
        <taxon>Pseudonocardiaceae</taxon>
        <taxon>Pseudonocardia</taxon>
    </lineage>
</organism>
<evidence type="ECO:0000313" key="5">
    <source>
        <dbReference type="Proteomes" id="UP000321328"/>
    </source>
</evidence>
<comment type="caution">
    <text evidence="4">The sequence shown here is derived from an EMBL/GenBank/DDBJ whole genome shotgun (WGS) entry which is preliminary data.</text>
</comment>
<evidence type="ECO:0000256" key="1">
    <source>
        <dbReference type="SAM" id="MobiDB-lite"/>
    </source>
</evidence>
<name>A0A511DDH3_9PSEU</name>
<evidence type="ECO:0000259" key="3">
    <source>
        <dbReference type="Pfam" id="PF02371"/>
    </source>
</evidence>
<feature type="region of interest" description="Disordered" evidence="1">
    <location>
        <begin position="1"/>
        <end position="64"/>
    </location>
</feature>
<dbReference type="GO" id="GO:0003677">
    <property type="term" value="F:DNA binding"/>
    <property type="evidence" value="ECO:0007669"/>
    <property type="project" value="InterPro"/>
</dbReference>
<protein>
    <submittedName>
        <fullName evidence="4">IS110 family transposase</fullName>
    </submittedName>
</protein>